<dbReference type="AlphaFoldDB" id="A0A1Q9F029"/>
<accession>A0A1Q9F029</accession>
<organism evidence="4 5">
    <name type="scientific">Symbiodinium microadriaticum</name>
    <name type="common">Dinoflagellate</name>
    <name type="synonym">Zooxanthella microadriatica</name>
    <dbReference type="NCBI Taxonomy" id="2951"/>
    <lineage>
        <taxon>Eukaryota</taxon>
        <taxon>Sar</taxon>
        <taxon>Alveolata</taxon>
        <taxon>Dinophyceae</taxon>
        <taxon>Suessiales</taxon>
        <taxon>Symbiodiniaceae</taxon>
        <taxon>Symbiodinium</taxon>
    </lineage>
</organism>
<dbReference type="EMBL" id="LSRX01000034">
    <property type="protein sequence ID" value="OLQ13031.1"/>
    <property type="molecule type" value="Genomic_DNA"/>
</dbReference>
<keyword evidence="1" id="KW-0677">Repeat</keyword>
<dbReference type="GO" id="GO:0005576">
    <property type="term" value="C:extracellular region"/>
    <property type="evidence" value="ECO:0007669"/>
    <property type="project" value="InterPro"/>
</dbReference>
<protein>
    <recommendedName>
        <fullName evidence="3">Apple domain-containing protein</fullName>
    </recommendedName>
</protein>
<dbReference type="SUPFAM" id="SSF57414">
    <property type="entry name" value="Hairpin loop containing domain-like"/>
    <property type="match status" value="1"/>
</dbReference>
<keyword evidence="5" id="KW-1185">Reference proteome</keyword>
<dbReference type="Proteomes" id="UP000186817">
    <property type="component" value="Unassembled WGS sequence"/>
</dbReference>
<dbReference type="OrthoDB" id="405890at2759"/>
<comment type="caution">
    <text evidence="4">The sequence shown here is derived from an EMBL/GenBank/DDBJ whole genome shotgun (WGS) entry which is preliminary data.</text>
</comment>
<reference evidence="4 5" key="1">
    <citation type="submission" date="2016-02" db="EMBL/GenBank/DDBJ databases">
        <title>Genome analysis of coral dinoflagellate symbionts highlights evolutionary adaptations to a symbiotic lifestyle.</title>
        <authorList>
            <person name="Aranda M."/>
            <person name="Li Y."/>
            <person name="Liew Y.J."/>
            <person name="Baumgarten S."/>
            <person name="Simakov O."/>
            <person name="Wilson M."/>
            <person name="Piel J."/>
            <person name="Ashoor H."/>
            <person name="Bougouffa S."/>
            <person name="Bajic V.B."/>
            <person name="Ryu T."/>
            <person name="Ravasi T."/>
            <person name="Bayer T."/>
            <person name="Micklem G."/>
            <person name="Kim H."/>
            <person name="Bhak J."/>
            <person name="Lajeunesse T.C."/>
            <person name="Voolstra C.R."/>
        </authorList>
    </citation>
    <scope>NUCLEOTIDE SEQUENCE [LARGE SCALE GENOMIC DNA]</scope>
    <source>
        <strain evidence="4 5">CCMP2467</strain>
    </source>
</reference>
<keyword evidence="2" id="KW-1015">Disulfide bond</keyword>
<feature type="domain" description="Apple" evidence="3">
    <location>
        <begin position="288"/>
        <end position="355"/>
    </location>
</feature>
<dbReference type="InterPro" id="IPR000177">
    <property type="entry name" value="Apple"/>
</dbReference>
<evidence type="ECO:0000256" key="1">
    <source>
        <dbReference type="ARBA" id="ARBA00022737"/>
    </source>
</evidence>
<evidence type="ECO:0000313" key="4">
    <source>
        <dbReference type="EMBL" id="OLQ13031.1"/>
    </source>
</evidence>
<dbReference type="Gene3D" id="3.50.4.10">
    <property type="entry name" value="Hepatocyte Growth Factor"/>
    <property type="match status" value="2"/>
</dbReference>
<dbReference type="SMART" id="SM00223">
    <property type="entry name" value="APPLE"/>
    <property type="match status" value="3"/>
</dbReference>
<feature type="domain" description="Apple" evidence="3">
    <location>
        <begin position="791"/>
        <end position="855"/>
    </location>
</feature>
<sequence length="1012" mass="111246">MSSGRSDMLKMCGAAALNVYIDTGITAFAIPLGFQASLDLKEITKGLTDAMLAGANAAIAVMEHTTKCLGLGFIGSPVASTLRSVASKAAGVLTSIIPSLNLNFGGKPVVLAVPKVFCVEAYKTPGFRSAPCAAQLGCKHVGRLPSSDAQIERVMPEVQTSIAIPTLDAPTCHPLRMGDGFIELGNFRLGQVDPNHFSIAYCSPLDGCNEDSSYYSPVNMNNQGRTVEHDWRDCQVRCLGVVGCAHFSFWPDGGCHLQDGAATRHTTPGATAGPPKCQEEVIPLYHHYRHDPVDMHGQGKTWEHDWQACSRRCARVHGCAHFSFWPDKGCHLQHGWASRILDWNVITGPPPKVTCRTIHIWDLHGNIYDGPRDDFSTWGRAAGHSQKISFGFQFIQFGHFRLGAADDTHLSLSHSNGYTMQIFKDNGWVTGHRRRRGQEKDHGTWDRPVGAPLGISYGDRFIQLGNFRLGQEDGERFVVSHVKSKRSIRIFNGREGKVHTDQGHLHTHFLGREPAAWTCKDIAESAFGPCDPEFGSWGDRFIQLGNWRMGAFDDFHFTFSHKNGQTAEILIASGFAYPSNPSDNFGLWGRPLGYPSGIVFGDRFIQFGNWRVAAYDDTHLSFSHRDGKTAKVFRTSSFQNGPMADFNAWHKNVGPPSGVTFGDRFLQIGNFRIGDFDGNNLAVSYGDHGLYGFAVKGTSAWGGVPPHWWGHTMNSRYAHWHCGSIQEVMGTCTGIVTGPDFLQIGDWRLAAENSNTFTVAHIGGQVVNFVAPSLLQTNASAAAVDCTNANSKYEPVDMPGQGRVDLARWQDCQYRCAQVIGCRHFSFWSDGGCHFQDGSAYLTADNGVVSGPPHCQVASGSVWDREAKATEQRVLFGDRFVQIGAFRLGAVDGTHFSISHRNGATMVIYRSNYATDPFPVHPGVRWDYGLWGRGHASKNPALSPMGITFGDRFVQIGNFRLGEVDKEHFSVAHAGTGKTLQVFNSKGHHFRGPRDDFTTLGRSLEQCKEMEP</sequence>
<evidence type="ECO:0000313" key="5">
    <source>
        <dbReference type="Proteomes" id="UP000186817"/>
    </source>
</evidence>
<evidence type="ECO:0000259" key="3">
    <source>
        <dbReference type="SMART" id="SM00223"/>
    </source>
</evidence>
<feature type="domain" description="Apple" evidence="3">
    <location>
        <begin position="208"/>
        <end position="277"/>
    </location>
</feature>
<dbReference type="GO" id="GO:0006508">
    <property type="term" value="P:proteolysis"/>
    <property type="evidence" value="ECO:0007669"/>
    <property type="project" value="InterPro"/>
</dbReference>
<evidence type="ECO:0000256" key="2">
    <source>
        <dbReference type="ARBA" id="ARBA00023157"/>
    </source>
</evidence>
<name>A0A1Q9F029_SYMMI</name>
<gene>
    <name evidence="4" type="ORF">AK812_SmicGene3003</name>
</gene>
<proteinExistence type="predicted"/>